<dbReference type="Pfam" id="PF07690">
    <property type="entry name" value="MFS_1"/>
    <property type="match status" value="1"/>
</dbReference>
<evidence type="ECO:0000256" key="6">
    <source>
        <dbReference type="SAM" id="Phobius"/>
    </source>
</evidence>
<feature type="transmembrane region" description="Helical" evidence="6">
    <location>
        <begin position="167"/>
        <end position="187"/>
    </location>
</feature>
<accession>A0A7Y0ZXE2</accession>
<reference evidence="7 8" key="1">
    <citation type="journal article" date="2020" name="Front. Microbiol.">
        <title>Genetic Organization of the aprX-lipA2 Operon Affects the Proteolytic Potential of Pseudomonas Species in Milk.</title>
        <authorList>
            <person name="Maier C."/>
            <person name="Huptas C."/>
            <person name="von Neubeck M."/>
            <person name="Scherer S."/>
            <person name="Wenning M."/>
            <person name="Lucking G."/>
        </authorList>
    </citation>
    <scope>NUCLEOTIDE SEQUENCE [LARGE SCALE GENOMIC DNA]</scope>
    <source>
        <strain evidence="7 8">WS 4671</strain>
    </source>
</reference>
<evidence type="ECO:0000256" key="3">
    <source>
        <dbReference type="ARBA" id="ARBA00022692"/>
    </source>
</evidence>
<feature type="transmembrane region" description="Helical" evidence="6">
    <location>
        <begin position="255"/>
        <end position="273"/>
    </location>
</feature>
<feature type="transmembrane region" description="Helical" evidence="6">
    <location>
        <begin position="337"/>
        <end position="359"/>
    </location>
</feature>
<dbReference type="Gene3D" id="1.20.1250.20">
    <property type="entry name" value="MFS general substrate transporter like domains"/>
    <property type="match status" value="1"/>
</dbReference>
<sequence>MKRLLHKHGAGLLLLTGLQWVISVADWMLIVLLQIVVFDLTQSAFNIMLLVICELIPMLLFGAWAGAVADRTDLKRVLVWACVARLFIILALLLPAMRGQLIPILAIAALAATCNRFFVPGASALLPSLVSADRLPAANAIIMAARMSGMAIGTLLAGVLASHYGHGVAVVVIGVLLLIASVLCVLLPSSHVKREQADEVGIWRDLRTAVSRYGTSLILPMTASMLVMLALGSFEILALVYVVQVLERPPADVGLLFGAYGVGMLAGLALSSWPRVGQQYGAWMLISLTLICASIWVVSKVDSLGLALPLVAVTGLAEGLVITLSLLRIYQQVAGDFYARVIALLDTGTGAAFLVSVMLTGVVADKVPANILLQGLAMTLTGLLLLGVIVMKVSTAWLHLKKVELE</sequence>
<protein>
    <submittedName>
        <fullName evidence="7">MFS transporter</fullName>
    </submittedName>
</protein>
<evidence type="ECO:0000313" key="8">
    <source>
        <dbReference type="Proteomes" id="UP000552560"/>
    </source>
</evidence>
<feature type="transmembrane region" description="Helical" evidence="6">
    <location>
        <begin position="280"/>
        <end position="298"/>
    </location>
</feature>
<feature type="transmembrane region" description="Helical" evidence="6">
    <location>
        <begin position="101"/>
        <end position="119"/>
    </location>
</feature>
<dbReference type="RefSeq" id="WP_057005489.1">
    <property type="nucleotide sequence ID" value="NZ_CP149793.1"/>
</dbReference>
<keyword evidence="5 6" id="KW-0472">Membrane</keyword>
<evidence type="ECO:0000256" key="5">
    <source>
        <dbReference type="ARBA" id="ARBA00023136"/>
    </source>
</evidence>
<feature type="transmembrane region" description="Helical" evidence="6">
    <location>
        <begin position="140"/>
        <end position="161"/>
    </location>
</feature>
<evidence type="ECO:0000256" key="1">
    <source>
        <dbReference type="ARBA" id="ARBA00004651"/>
    </source>
</evidence>
<proteinExistence type="predicted"/>
<dbReference type="PANTHER" id="PTHR23513">
    <property type="entry name" value="INTEGRAL MEMBRANE EFFLUX PROTEIN-RELATED"/>
    <property type="match status" value="1"/>
</dbReference>
<dbReference type="Proteomes" id="UP000552560">
    <property type="component" value="Unassembled WGS sequence"/>
</dbReference>
<dbReference type="GO" id="GO:0022857">
    <property type="term" value="F:transmembrane transporter activity"/>
    <property type="evidence" value="ECO:0007669"/>
    <property type="project" value="InterPro"/>
</dbReference>
<comment type="subcellular location">
    <subcellularLocation>
        <location evidence="1">Cell membrane</location>
        <topology evidence="1">Multi-pass membrane protein</topology>
    </subcellularLocation>
</comment>
<evidence type="ECO:0000256" key="2">
    <source>
        <dbReference type="ARBA" id="ARBA00022475"/>
    </source>
</evidence>
<organism evidence="7 8">
    <name type="scientific">Pseudomonas veronii</name>
    <dbReference type="NCBI Taxonomy" id="76761"/>
    <lineage>
        <taxon>Bacteria</taxon>
        <taxon>Pseudomonadati</taxon>
        <taxon>Pseudomonadota</taxon>
        <taxon>Gammaproteobacteria</taxon>
        <taxon>Pseudomonadales</taxon>
        <taxon>Pseudomonadaceae</taxon>
        <taxon>Pseudomonas</taxon>
    </lineage>
</organism>
<dbReference type="InterPro" id="IPR011701">
    <property type="entry name" value="MFS"/>
</dbReference>
<comment type="caution">
    <text evidence="7">The sequence shown here is derived from an EMBL/GenBank/DDBJ whole genome shotgun (WGS) entry which is preliminary data.</text>
</comment>
<name>A0A7Y0ZXE2_PSEVE</name>
<dbReference type="InterPro" id="IPR036259">
    <property type="entry name" value="MFS_trans_sf"/>
</dbReference>
<dbReference type="EMBL" id="JAAQWE010000030">
    <property type="protein sequence ID" value="NMX99763.1"/>
    <property type="molecule type" value="Genomic_DNA"/>
</dbReference>
<feature type="transmembrane region" description="Helical" evidence="6">
    <location>
        <begin position="217"/>
        <end position="243"/>
    </location>
</feature>
<dbReference type="OrthoDB" id="6637926at2"/>
<keyword evidence="4 6" id="KW-1133">Transmembrane helix</keyword>
<feature type="transmembrane region" description="Helical" evidence="6">
    <location>
        <begin position="304"/>
        <end position="330"/>
    </location>
</feature>
<evidence type="ECO:0000313" key="7">
    <source>
        <dbReference type="EMBL" id="NMX99763.1"/>
    </source>
</evidence>
<feature type="transmembrane region" description="Helical" evidence="6">
    <location>
        <begin position="371"/>
        <end position="391"/>
    </location>
</feature>
<gene>
    <name evidence="7" type="ORF">HBO43_24530</name>
</gene>
<dbReference type="AlphaFoldDB" id="A0A7Y0ZXE2"/>
<feature type="transmembrane region" description="Helical" evidence="6">
    <location>
        <begin position="77"/>
        <end position="95"/>
    </location>
</feature>
<dbReference type="CDD" id="cd06173">
    <property type="entry name" value="MFS_MefA_like"/>
    <property type="match status" value="1"/>
</dbReference>
<evidence type="ECO:0000256" key="4">
    <source>
        <dbReference type="ARBA" id="ARBA00022989"/>
    </source>
</evidence>
<dbReference type="PANTHER" id="PTHR23513:SF18">
    <property type="entry name" value="INTEGRAL MEMBRANE PROTEIN"/>
    <property type="match status" value="1"/>
</dbReference>
<keyword evidence="3 6" id="KW-0812">Transmembrane</keyword>
<feature type="transmembrane region" description="Helical" evidence="6">
    <location>
        <begin position="44"/>
        <end position="65"/>
    </location>
</feature>
<dbReference type="SUPFAM" id="SSF103473">
    <property type="entry name" value="MFS general substrate transporter"/>
    <property type="match status" value="1"/>
</dbReference>
<dbReference type="GO" id="GO:0005886">
    <property type="term" value="C:plasma membrane"/>
    <property type="evidence" value="ECO:0007669"/>
    <property type="project" value="UniProtKB-SubCell"/>
</dbReference>
<feature type="transmembrane region" description="Helical" evidence="6">
    <location>
        <begin position="12"/>
        <end position="38"/>
    </location>
</feature>
<keyword evidence="2" id="KW-1003">Cell membrane</keyword>